<dbReference type="InterPro" id="IPR045093">
    <property type="entry name" value="Cullin"/>
</dbReference>
<evidence type="ECO:0000256" key="3">
    <source>
        <dbReference type="ARBA" id="ARBA00022843"/>
    </source>
</evidence>
<dbReference type="OrthoDB" id="27073at2759"/>
<evidence type="ECO:0000313" key="8">
    <source>
        <dbReference type="Proteomes" id="UP000187455"/>
    </source>
</evidence>
<dbReference type="InterPro" id="IPR036317">
    <property type="entry name" value="Cullin_homology_sf"/>
</dbReference>
<comment type="caution">
    <text evidence="7">The sequence shown here is derived from an EMBL/GenBank/DDBJ whole genome shotgun (WGS) entry which is preliminary data.</text>
</comment>
<dbReference type="InterPro" id="IPR036390">
    <property type="entry name" value="WH_DNA-bd_sf"/>
</dbReference>
<dbReference type="SUPFAM" id="SSF74788">
    <property type="entry name" value="Cullin repeat-like"/>
    <property type="match status" value="1"/>
</dbReference>
<evidence type="ECO:0000256" key="2">
    <source>
        <dbReference type="ARBA" id="ARBA00022499"/>
    </source>
</evidence>
<evidence type="ECO:0000256" key="5">
    <source>
        <dbReference type="RuleBase" id="RU003829"/>
    </source>
</evidence>
<dbReference type="SUPFAM" id="SSF46785">
    <property type="entry name" value="Winged helix' DNA-binding domain"/>
    <property type="match status" value="1"/>
</dbReference>
<dbReference type="Proteomes" id="UP000187455">
    <property type="component" value="Unassembled WGS sequence"/>
</dbReference>
<proteinExistence type="inferred from homology"/>
<keyword evidence="3" id="KW-0832">Ubl conjugation</keyword>
<evidence type="ECO:0000256" key="4">
    <source>
        <dbReference type="PROSITE-ProRule" id="PRU00330"/>
    </source>
</evidence>
<feature type="domain" description="Cullin family profile" evidence="6">
    <location>
        <begin position="380"/>
        <end position="519"/>
    </location>
</feature>
<protein>
    <submittedName>
        <fullName evidence="7">Cullin-4A</fullName>
    </submittedName>
</protein>
<dbReference type="GO" id="GO:0006511">
    <property type="term" value="P:ubiquitin-dependent protein catabolic process"/>
    <property type="evidence" value="ECO:0007669"/>
    <property type="project" value="InterPro"/>
</dbReference>
<gene>
    <name evidence="7" type="ORF">AYI68_g6383</name>
</gene>
<dbReference type="InterPro" id="IPR001373">
    <property type="entry name" value="Cullin_N"/>
</dbReference>
<sequence length="665" mass="75338">MIPNINQTARPPKSKPILPARKLIPKKSNQELVTLLCNAINDIYNKNSFNLSFEELYRSTYNLVIAKKGSLLYDQVIQQIQSCLLSKAHSIIGSSAILPSPLSLEACQIFLKNTSALWSLHSSSINMIQSFLMYLDKVYVKAEKKLSIIDMSLNLFKSSILYGPKFNLLPALIDTISFSINSERSGLKIDRLNLKTSVSITMDVYHLNGKNTMSLFDTNVKPEILSATRIYYKNQSSNYISQPGIVNFSKSSSRSELYEIFAESRIEDFRSVYCLFSYCPEHEKKIQDILYDHIVENVTKITLVDSSKESISPDVPKTKPLKPNPVLIASTYVESMFSLYTHYSDISNQQFVKTRKFQKAVNEAFVKVLGNNSMAAEQISLYVDDQIKRSFKGIDLSNLSVSVFSPNFYPLPGNPETPGDGSKTASVIYPDEATKLKNEFEKFYDKKFNGRKLTWLYNMGNCDINANFNNQKIELNVSTVIMVILMLFNNDGVKLRYEEINERIPIPKIDLDRNLQSIACAKYKLLIKTPKSITINPGDIFELNTEFENPTKKLKIPLIAAVTPVKKITGDKANPAGLGTETGLDESSLNRLEKSRMESIDAAIVRILKSRKTIVHSLLVSETVSQLQSRFIPTPVMIRHRIDELIDKGYIERSSEDRNTYHYIS</sequence>
<dbReference type="InterPro" id="IPR019559">
    <property type="entry name" value="Cullin_neddylation_domain"/>
</dbReference>
<dbReference type="InterPro" id="IPR016159">
    <property type="entry name" value="Cullin_repeat-like_dom_sf"/>
</dbReference>
<dbReference type="SMART" id="SM00884">
    <property type="entry name" value="Cullin_Nedd8"/>
    <property type="match status" value="1"/>
</dbReference>
<dbReference type="InterPro" id="IPR016158">
    <property type="entry name" value="Cullin_homology"/>
</dbReference>
<dbReference type="STRING" id="133383.A0A1R0GRP2"/>
<dbReference type="Pfam" id="PF00888">
    <property type="entry name" value="Cullin"/>
    <property type="match status" value="2"/>
</dbReference>
<dbReference type="Pfam" id="PF26557">
    <property type="entry name" value="Cullin_AB"/>
    <property type="match status" value="1"/>
</dbReference>
<dbReference type="InterPro" id="IPR036388">
    <property type="entry name" value="WH-like_DNA-bd_sf"/>
</dbReference>
<evidence type="ECO:0000256" key="1">
    <source>
        <dbReference type="ARBA" id="ARBA00006019"/>
    </source>
</evidence>
<dbReference type="AlphaFoldDB" id="A0A1R0GRP2"/>
<dbReference type="InterPro" id="IPR059120">
    <property type="entry name" value="Cullin-like_AB"/>
</dbReference>
<dbReference type="Gene3D" id="1.10.10.10">
    <property type="entry name" value="Winged helix-like DNA-binding domain superfamily/Winged helix DNA-binding domain"/>
    <property type="match status" value="1"/>
</dbReference>
<accession>A0A1R0GRP2</accession>
<evidence type="ECO:0000259" key="6">
    <source>
        <dbReference type="PROSITE" id="PS50069"/>
    </source>
</evidence>
<dbReference type="Gene3D" id="1.20.1310.10">
    <property type="entry name" value="Cullin Repeats"/>
    <property type="match status" value="3"/>
</dbReference>
<dbReference type="PANTHER" id="PTHR11932">
    <property type="entry name" value="CULLIN"/>
    <property type="match status" value="1"/>
</dbReference>
<dbReference type="EMBL" id="LSSL01004314">
    <property type="protein sequence ID" value="OLY79546.1"/>
    <property type="molecule type" value="Genomic_DNA"/>
</dbReference>
<keyword evidence="8" id="KW-1185">Reference proteome</keyword>
<dbReference type="Pfam" id="PF10557">
    <property type="entry name" value="Cullin_Nedd8"/>
    <property type="match status" value="1"/>
</dbReference>
<reference evidence="7 8" key="1">
    <citation type="journal article" date="2016" name="Mol. Biol. Evol.">
        <title>Genome-Wide Survey of Gut Fungi (Harpellales) Reveals the First Horizontally Transferred Ubiquitin Gene from a Mosquito Host.</title>
        <authorList>
            <person name="Wang Y."/>
            <person name="White M.M."/>
            <person name="Kvist S."/>
            <person name="Moncalvo J.M."/>
        </authorList>
    </citation>
    <scope>NUCLEOTIDE SEQUENCE [LARGE SCALE GENOMIC DNA]</scope>
    <source>
        <strain evidence="7 8">ALG-7-W6</strain>
    </source>
</reference>
<dbReference type="SMART" id="SM00182">
    <property type="entry name" value="CULLIN"/>
    <property type="match status" value="1"/>
</dbReference>
<evidence type="ECO:0000313" key="7">
    <source>
        <dbReference type="EMBL" id="OLY79546.1"/>
    </source>
</evidence>
<dbReference type="PROSITE" id="PS50069">
    <property type="entry name" value="CULLIN_2"/>
    <property type="match status" value="1"/>
</dbReference>
<name>A0A1R0GRP2_9FUNG</name>
<dbReference type="Gene3D" id="3.30.230.130">
    <property type="entry name" value="Cullin, Chain C, Domain 2"/>
    <property type="match status" value="1"/>
</dbReference>
<comment type="similarity">
    <text evidence="1 4 5">Belongs to the cullin family.</text>
</comment>
<dbReference type="FunFam" id="1.10.10.10:FF:000014">
    <property type="entry name" value="Cullin 1"/>
    <property type="match status" value="1"/>
</dbReference>
<dbReference type="GO" id="GO:0031625">
    <property type="term" value="F:ubiquitin protein ligase binding"/>
    <property type="evidence" value="ECO:0007669"/>
    <property type="project" value="InterPro"/>
</dbReference>
<organism evidence="7 8">
    <name type="scientific">Smittium mucronatum</name>
    <dbReference type="NCBI Taxonomy" id="133383"/>
    <lineage>
        <taxon>Eukaryota</taxon>
        <taxon>Fungi</taxon>
        <taxon>Fungi incertae sedis</taxon>
        <taxon>Zoopagomycota</taxon>
        <taxon>Kickxellomycotina</taxon>
        <taxon>Harpellomycetes</taxon>
        <taxon>Harpellales</taxon>
        <taxon>Legeriomycetaceae</taxon>
        <taxon>Smittium</taxon>
    </lineage>
</organism>
<dbReference type="SUPFAM" id="SSF75632">
    <property type="entry name" value="Cullin homology domain"/>
    <property type="match status" value="1"/>
</dbReference>
<keyword evidence="2" id="KW-1017">Isopeptide bond</keyword>